<organism evidence="1">
    <name type="scientific">marine sediment metagenome</name>
    <dbReference type="NCBI Taxonomy" id="412755"/>
    <lineage>
        <taxon>unclassified sequences</taxon>
        <taxon>metagenomes</taxon>
        <taxon>ecological metagenomes</taxon>
    </lineage>
</organism>
<dbReference type="AlphaFoldDB" id="A0A0F9MRZ3"/>
<protein>
    <submittedName>
        <fullName evidence="1">Uncharacterized protein</fullName>
    </submittedName>
</protein>
<comment type="caution">
    <text evidence="1">The sequence shown here is derived from an EMBL/GenBank/DDBJ whole genome shotgun (WGS) entry which is preliminary data.</text>
</comment>
<accession>A0A0F9MRZ3</accession>
<dbReference type="EMBL" id="LAZR01009545">
    <property type="protein sequence ID" value="KKM71982.1"/>
    <property type="molecule type" value="Genomic_DNA"/>
</dbReference>
<evidence type="ECO:0000313" key="1">
    <source>
        <dbReference type="EMBL" id="KKM71982.1"/>
    </source>
</evidence>
<name>A0A0F9MRZ3_9ZZZZ</name>
<reference evidence="1" key="1">
    <citation type="journal article" date="2015" name="Nature">
        <title>Complex archaea that bridge the gap between prokaryotes and eukaryotes.</title>
        <authorList>
            <person name="Spang A."/>
            <person name="Saw J.H."/>
            <person name="Jorgensen S.L."/>
            <person name="Zaremba-Niedzwiedzka K."/>
            <person name="Martijn J."/>
            <person name="Lind A.E."/>
            <person name="van Eijk R."/>
            <person name="Schleper C."/>
            <person name="Guy L."/>
            <person name="Ettema T.J."/>
        </authorList>
    </citation>
    <scope>NUCLEOTIDE SEQUENCE</scope>
</reference>
<sequence>MFLQTPRIPWHSLREAVTADDTAITVFKYSNFPLVGAAPREGQNLAIDLHDAKFQFANGLVIAAWGEGSDNEAITAYRLYGVTVEDGPIVLLLSGVMTLGTQVCAVHPLTGATLTGNLWFDTITATGGIMSGLVDVLDSGNNRICMVKFDKTIFDRLFLEYDESGSGPTAFNAIIAGY</sequence>
<proteinExistence type="predicted"/>
<gene>
    <name evidence="1" type="ORF">LCGC14_1425100</name>
</gene>